<accession>E3NKJ5</accession>
<evidence type="ECO:0000313" key="2">
    <source>
        <dbReference type="EMBL" id="EFP13607.1"/>
    </source>
</evidence>
<organism evidence="3">
    <name type="scientific">Caenorhabditis remanei</name>
    <name type="common">Caenorhabditis vulgaris</name>
    <dbReference type="NCBI Taxonomy" id="31234"/>
    <lineage>
        <taxon>Eukaryota</taxon>
        <taxon>Metazoa</taxon>
        <taxon>Ecdysozoa</taxon>
        <taxon>Nematoda</taxon>
        <taxon>Chromadorea</taxon>
        <taxon>Rhabditida</taxon>
        <taxon>Rhabditina</taxon>
        <taxon>Rhabditomorpha</taxon>
        <taxon>Rhabditoidea</taxon>
        <taxon>Rhabditidae</taxon>
        <taxon>Peloderinae</taxon>
        <taxon>Caenorhabditis</taxon>
    </lineage>
</organism>
<dbReference type="EMBL" id="DS268809">
    <property type="protein sequence ID" value="EFP13607.1"/>
    <property type="molecule type" value="Genomic_DNA"/>
</dbReference>
<dbReference type="Gene3D" id="3.30.710.10">
    <property type="entry name" value="Potassium Channel Kv1.1, Chain A"/>
    <property type="match status" value="1"/>
</dbReference>
<dbReference type="InterPro" id="IPR011333">
    <property type="entry name" value="SKP1/BTB/POZ_sf"/>
</dbReference>
<dbReference type="OrthoDB" id="5981550at2759"/>
<dbReference type="InterPro" id="IPR000210">
    <property type="entry name" value="BTB/POZ_dom"/>
</dbReference>
<dbReference type="Proteomes" id="UP000008281">
    <property type="component" value="Unassembled WGS sequence"/>
</dbReference>
<dbReference type="SUPFAM" id="SSF54695">
    <property type="entry name" value="POZ domain"/>
    <property type="match status" value="1"/>
</dbReference>
<evidence type="ECO:0000313" key="3">
    <source>
        <dbReference type="Proteomes" id="UP000008281"/>
    </source>
</evidence>
<dbReference type="PROSITE" id="PS50097">
    <property type="entry name" value="BTB"/>
    <property type="match status" value="1"/>
</dbReference>
<gene>
    <name evidence="2" type="ORF">CRE_09859</name>
</gene>
<dbReference type="PANTHER" id="PTHR22744">
    <property type="entry name" value="HELIX LOOP HELIX PROTEIN 21-RELATED"/>
    <property type="match status" value="1"/>
</dbReference>
<dbReference type="AlphaFoldDB" id="E3NKJ5"/>
<dbReference type="CDD" id="cd18186">
    <property type="entry name" value="BTB_POZ_ZBTB_KLHL-like"/>
    <property type="match status" value="1"/>
</dbReference>
<sequence length="71" mass="8137">MTGTYFALSQFSQSDTTDAILVVEGKKLHVNKAFLSFHSDFFKTLFNADFMEKSMQEIPIKMSNSKISPYF</sequence>
<evidence type="ECO:0000259" key="1">
    <source>
        <dbReference type="PROSITE" id="PS50097"/>
    </source>
</evidence>
<reference evidence="2" key="1">
    <citation type="submission" date="2007-07" db="EMBL/GenBank/DDBJ databases">
        <title>PCAP assembly of the Caenorhabditis remanei genome.</title>
        <authorList>
            <consortium name="The Caenorhabditis remanei Sequencing Consortium"/>
            <person name="Wilson R.K."/>
        </authorList>
    </citation>
    <scope>NUCLEOTIDE SEQUENCE [LARGE SCALE GENOMIC DNA]</scope>
    <source>
        <strain evidence="2">PB4641</strain>
    </source>
</reference>
<dbReference type="PANTHER" id="PTHR22744:SF14">
    <property type="entry name" value="BTB DOMAIN-CONTAINING PROTEIN-RELATED"/>
    <property type="match status" value="1"/>
</dbReference>
<keyword evidence="3" id="KW-1185">Reference proteome</keyword>
<dbReference type="Pfam" id="PF00651">
    <property type="entry name" value="BTB"/>
    <property type="match status" value="1"/>
</dbReference>
<dbReference type="HOGENOM" id="CLU_2742483_0_0_1"/>
<name>E3NKJ5_CAERE</name>
<proteinExistence type="predicted"/>
<dbReference type="InParanoid" id="E3NKJ5"/>
<protein>
    <recommendedName>
        <fullName evidence="1">BTB domain-containing protein</fullName>
    </recommendedName>
</protein>
<feature type="domain" description="BTB" evidence="1">
    <location>
        <begin position="17"/>
        <end position="71"/>
    </location>
</feature>